<proteinExistence type="predicted"/>
<reference evidence="2 3" key="1">
    <citation type="submission" date="2014-09" db="EMBL/GenBank/DDBJ databases">
        <authorList>
            <person name="Magalhaes I.L.F."/>
            <person name="Oliveira U."/>
            <person name="Santos F.R."/>
            <person name="Vidigal T.H.D.A."/>
            <person name="Brescovit A.D."/>
            <person name="Santos A.J."/>
        </authorList>
    </citation>
    <scope>NUCLEOTIDE SEQUENCE [LARGE SCALE GENOMIC DNA]</scope>
</reference>
<sequence length="210" mass="23300">MSSPMTSTPMRAHLSPTKSVLRRSRVPDASIRLAYLKSEDTISSSFCDTTVSDNEGHTNDYLLLPMLFKCADGSTSGGESDYKSDESPLPVKMPIPCDGKTALAAAQCELKETKAVLWIARQIIDGKSRELNIWRAAPKCRQSSLDIEEEYSGEALIEKWLRPPKYKTRARADDGQDRRARLDFLKAKFAPAASKSLDTEQDTSESDMSC</sequence>
<keyword evidence="3" id="KW-1185">Reference proteome</keyword>
<dbReference type="OrthoDB" id="10548603at2759"/>
<protein>
    <submittedName>
        <fullName evidence="2">Uncharacterized protein</fullName>
    </submittedName>
</protein>
<evidence type="ECO:0000313" key="3">
    <source>
        <dbReference type="Proteomes" id="UP000054845"/>
    </source>
</evidence>
<feature type="region of interest" description="Disordered" evidence="1">
    <location>
        <begin position="1"/>
        <end position="21"/>
    </location>
</feature>
<dbReference type="Proteomes" id="UP000054845">
    <property type="component" value="Unassembled WGS sequence"/>
</dbReference>
<dbReference type="AlphaFoldDB" id="A0A0P1BAP9"/>
<organism evidence="2 3">
    <name type="scientific">Ceraceosorus bombacis</name>
    <dbReference type="NCBI Taxonomy" id="401625"/>
    <lineage>
        <taxon>Eukaryota</taxon>
        <taxon>Fungi</taxon>
        <taxon>Dikarya</taxon>
        <taxon>Basidiomycota</taxon>
        <taxon>Ustilaginomycotina</taxon>
        <taxon>Exobasidiomycetes</taxon>
        <taxon>Ceraceosorales</taxon>
        <taxon>Ceraceosoraceae</taxon>
        <taxon>Ceraceosorus</taxon>
    </lineage>
</organism>
<name>A0A0P1BAP9_9BASI</name>
<evidence type="ECO:0000256" key="1">
    <source>
        <dbReference type="SAM" id="MobiDB-lite"/>
    </source>
</evidence>
<evidence type="ECO:0000313" key="2">
    <source>
        <dbReference type="EMBL" id="CEH13135.1"/>
    </source>
</evidence>
<accession>A0A0P1BAP9</accession>
<dbReference type="EMBL" id="CCYA01000204">
    <property type="protein sequence ID" value="CEH13135.1"/>
    <property type="molecule type" value="Genomic_DNA"/>
</dbReference>